<keyword evidence="3" id="KW-1185">Reference proteome</keyword>
<dbReference type="AlphaFoldDB" id="A0A1M6CAY2"/>
<evidence type="ECO:0008006" key="4">
    <source>
        <dbReference type="Google" id="ProtNLM"/>
    </source>
</evidence>
<dbReference type="EMBL" id="FQYP01000002">
    <property type="protein sequence ID" value="SHI57944.1"/>
    <property type="molecule type" value="Genomic_DNA"/>
</dbReference>
<dbReference type="GO" id="GO:0020037">
    <property type="term" value="F:heme binding"/>
    <property type="evidence" value="ECO:0007669"/>
    <property type="project" value="InterPro"/>
</dbReference>
<dbReference type="RefSeq" id="WP_073314521.1">
    <property type="nucleotide sequence ID" value="NZ_FQYP01000002.1"/>
</dbReference>
<dbReference type="GO" id="GO:0009055">
    <property type="term" value="F:electron transfer activity"/>
    <property type="evidence" value="ECO:0007669"/>
    <property type="project" value="InterPro"/>
</dbReference>
<organism evidence="2 3">
    <name type="scientific">Aquimarina spongiae</name>
    <dbReference type="NCBI Taxonomy" id="570521"/>
    <lineage>
        <taxon>Bacteria</taxon>
        <taxon>Pseudomonadati</taxon>
        <taxon>Bacteroidota</taxon>
        <taxon>Flavobacteriia</taxon>
        <taxon>Flavobacteriales</taxon>
        <taxon>Flavobacteriaceae</taxon>
        <taxon>Aquimarina</taxon>
    </lineage>
</organism>
<dbReference type="SUPFAM" id="SSF46626">
    <property type="entry name" value="Cytochrome c"/>
    <property type="match status" value="1"/>
</dbReference>
<proteinExistence type="predicted"/>
<keyword evidence="1" id="KW-0732">Signal</keyword>
<evidence type="ECO:0000256" key="1">
    <source>
        <dbReference type="SAM" id="SignalP"/>
    </source>
</evidence>
<name>A0A1M6CAY2_9FLAO</name>
<dbReference type="InterPro" id="IPR036909">
    <property type="entry name" value="Cyt_c-like_dom_sf"/>
</dbReference>
<dbReference type="Proteomes" id="UP000184432">
    <property type="component" value="Unassembled WGS sequence"/>
</dbReference>
<sequence>MKTICSKFLLFSLLLILASCGGSDDSDPDAGPDPDVNPNPNKITTYDADVKAIIDEHCLECHTIPLAQGAPFPMRNYDETIIGVNRDLVLRMVSNSVNNVMPPAGRLPQETIDVILDWEADGFLER</sequence>
<gene>
    <name evidence="2" type="ORF">SAMN04488508_10223</name>
</gene>
<reference evidence="3" key="1">
    <citation type="submission" date="2016-11" db="EMBL/GenBank/DDBJ databases">
        <authorList>
            <person name="Varghese N."/>
            <person name="Submissions S."/>
        </authorList>
    </citation>
    <scope>NUCLEOTIDE SEQUENCE [LARGE SCALE GENOMIC DNA]</scope>
    <source>
        <strain evidence="3">DSM 22623</strain>
    </source>
</reference>
<dbReference type="STRING" id="570521.SAMN04488508_10223"/>
<dbReference type="PROSITE" id="PS51257">
    <property type="entry name" value="PROKAR_LIPOPROTEIN"/>
    <property type="match status" value="1"/>
</dbReference>
<feature type="signal peptide" evidence="1">
    <location>
        <begin position="1"/>
        <end position="21"/>
    </location>
</feature>
<evidence type="ECO:0000313" key="3">
    <source>
        <dbReference type="Proteomes" id="UP000184432"/>
    </source>
</evidence>
<feature type="chain" id="PRO_5012951733" description="Cytochrome c domain-containing protein" evidence="1">
    <location>
        <begin position="22"/>
        <end position="126"/>
    </location>
</feature>
<evidence type="ECO:0000313" key="2">
    <source>
        <dbReference type="EMBL" id="SHI57944.1"/>
    </source>
</evidence>
<accession>A0A1M6CAY2</accession>
<dbReference type="OrthoDB" id="9786191at2"/>
<protein>
    <recommendedName>
        <fullName evidence="4">Cytochrome c domain-containing protein</fullName>
    </recommendedName>
</protein>